<keyword evidence="2" id="KW-0732">Signal</keyword>
<evidence type="ECO:0000313" key="11">
    <source>
        <dbReference type="EMBL" id="OGF77304.1"/>
    </source>
</evidence>
<keyword evidence="5" id="KW-0573">Peptidoglycan synthesis</keyword>
<keyword evidence="3" id="KW-0378">Hydrolase</keyword>
<feature type="active site" description="Proton acceptor" evidence="7">
    <location>
        <position position="80"/>
    </location>
</feature>
<gene>
    <name evidence="11" type="ORF">A3F23_00425</name>
</gene>
<protein>
    <recommendedName>
        <fullName evidence="10">Peptidase S11 D-alanyl-D-alanine carboxypeptidase A N-terminal domain-containing protein</fullName>
    </recommendedName>
</protein>
<proteinExistence type="inferred from homology"/>
<evidence type="ECO:0000256" key="6">
    <source>
        <dbReference type="ARBA" id="ARBA00023316"/>
    </source>
</evidence>
<dbReference type="InterPro" id="IPR018044">
    <property type="entry name" value="Peptidase_S11"/>
</dbReference>
<feature type="domain" description="Peptidase S11 D-alanyl-D-alanine carboxypeptidase A N-terminal" evidence="10">
    <location>
        <begin position="46"/>
        <end position="259"/>
    </location>
</feature>
<dbReference type="PANTHER" id="PTHR21581">
    <property type="entry name" value="D-ALANYL-D-ALANINE CARBOXYPEPTIDASE"/>
    <property type="match status" value="1"/>
</dbReference>
<evidence type="ECO:0000256" key="5">
    <source>
        <dbReference type="ARBA" id="ARBA00022984"/>
    </source>
</evidence>
<dbReference type="AlphaFoldDB" id="A0A1F5WNX4"/>
<evidence type="ECO:0000256" key="4">
    <source>
        <dbReference type="ARBA" id="ARBA00022960"/>
    </source>
</evidence>
<sequence>MIGQISLAAIFLLILMTFKVPVSREAANPFIPLIESQREDREIALDNIEAKSVYVFDIFENKVLYEKNSLESRPLASLTKLMTILLLEEKSPSGVFISISEKAVSEPESEGMRAGDRFKKEDLEEFTLAASSNDGAWAAGEYLSGGNVDEFTGLMNERARELGLSNLNFSNPTGLDIVMPSSRLAGASGSAKDIADLLKYVYENHPRILAKTRAEEISITSLSGRMITATNTNEALRDIQQIIASKTGYTVIAGGNFVFIFDAGFNHPIVVSILGSTEKGRFEDAKKITEAVFKYYAK</sequence>
<keyword evidence="6" id="KW-0961">Cell wall biogenesis/degradation</keyword>
<organism evidence="11 12">
    <name type="scientific">Candidatus Giovannonibacteria bacterium RIFCSPHIGHO2_12_FULL_43_15</name>
    <dbReference type="NCBI Taxonomy" id="1798341"/>
    <lineage>
        <taxon>Bacteria</taxon>
        <taxon>Candidatus Giovannoniibacteriota</taxon>
    </lineage>
</organism>
<dbReference type="GO" id="GO:0006508">
    <property type="term" value="P:proteolysis"/>
    <property type="evidence" value="ECO:0007669"/>
    <property type="project" value="InterPro"/>
</dbReference>
<dbReference type="SUPFAM" id="SSF56601">
    <property type="entry name" value="beta-lactamase/transpeptidase-like"/>
    <property type="match status" value="1"/>
</dbReference>
<evidence type="ECO:0000259" key="10">
    <source>
        <dbReference type="Pfam" id="PF00768"/>
    </source>
</evidence>
<comment type="caution">
    <text evidence="11">The sequence shown here is derived from an EMBL/GenBank/DDBJ whole genome shotgun (WGS) entry which is preliminary data.</text>
</comment>
<dbReference type="GO" id="GO:0008360">
    <property type="term" value="P:regulation of cell shape"/>
    <property type="evidence" value="ECO:0007669"/>
    <property type="project" value="UniProtKB-KW"/>
</dbReference>
<feature type="active site" evidence="7">
    <location>
        <position position="131"/>
    </location>
</feature>
<reference evidence="11 12" key="1">
    <citation type="journal article" date="2016" name="Nat. Commun.">
        <title>Thousands of microbial genomes shed light on interconnected biogeochemical processes in an aquifer system.</title>
        <authorList>
            <person name="Anantharaman K."/>
            <person name="Brown C.T."/>
            <person name="Hug L.A."/>
            <person name="Sharon I."/>
            <person name="Castelle C.J."/>
            <person name="Probst A.J."/>
            <person name="Thomas B.C."/>
            <person name="Singh A."/>
            <person name="Wilkins M.J."/>
            <person name="Karaoz U."/>
            <person name="Brodie E.L."/>
            <person name="Williams K.H."/>
            <person name="Hubbard S.S."/>
            <person name="Banfield J.F."/>
        </authorList>
    </citation>
    <scope>NUCLEOTIDE SEQUENCE [LARGE SCALE GENOMIC DNA]</scope>
</reference>
<dbReference type="GO" id="GO:0009252">
    <property type="term" value="P:peptidoglycan biosynthetic process"/>
    <property type="evidence" value="ECO:0007669"/>
    <property type="project" value="UniProtKB-KW"/>
</dbReference>
<evidence type="ECO:0000313" key="12">
    <source>
        <dbReference type="Proteomes" id="UP000177723"/>
    </source>
</evidence>
<name>A0A1F5WNX4_9BACT</name>
<dbReference type="Gene3D" id="3.40.710.10">
    <property type="entry name" value="DD-peptidase/beta-lactamase superfamily"/>
    <property type="match status" value="1"/>
</dbReference>
<dbReference type="GO" id="GO:0009002">
    <property type="term" value="F:serine-type D-Ala-D-Ala carboxypeptidase activity"/>
    <property type="evidence" value="ECO:0007669"/>
    <property type="project" value="InterPro"/>
</dbReference>
<dbReference type="GO" id="GO:0071555">
    <property type="term" value="P:cell wall organization"/>
    <property type="evidence" value="ECO:0007669"/>
    <property type="project" value="UniProtKB-KW"/>
</dbReference>
<evidence type="ECO:0000256" key="3">
    <source>
        <dbReference type="ARBA" id="ARBA00022801"/>
    </source>
</evidence>
<dbReference type="Proteomes" id="UP000177723">
    <property type="component" value="Unassembled WGS sequence"/>
</dbReference>
<evidence type="ECO:0000256" key="7">
    <source>
        <dbReference type="PIRSR" id="PIRSR618044-1"/>
    </source>
</evidence>
<evidence type="ECO:0000256" key="2">
    <source>
        <dbReference type="ARBA" id="ARBA00022729"/>
    </source>
</evidence>
<dbReference type="Pfam" id="PF00768">
    <property type="entry name" value="Peptidase_S11"/>
    <property type="match status" value="1"/>
</dbReference>
<evidence type="ECO:0000256" key="9">
    <source>
        <dbReference type="RuleBase" id="RU004016"/>
    </source>
</evidence>
<feature type="binding site" evidence="8">
    <location>
        <position position="246"/>
    </location>
    <ligand>
        <name>substrate</name>
    </ligand>
</feature>
<dbReference type="InterPro" id="IPR001967">
    <property type="entry name" value="Peptidase_S11_N"/>
</dbReference>
<keyword evidence="4" id="KW-0133">Cell shape</keyword>
<dbReference type="PANTHER" id="PTHR21581:SF6">
    <property type="entry name" value="TRAFFICKING PROTEIN PARTICLE COMPLEX SUBUNIT 12"/>
    <property type="match status" value="1"/>
</dbReference>
<dbReference type="InterPro" id="IPR012338">
    <property type="entry name" value="Beta-lactam/transpept-like"/>
</dbReference>
<evidence type="ECO:0000256" key="8">
    <source>
        <dbReference type="PIRSR" id="PIRSR618044-2"/>
    </source>
</evidence>
<dbReference type="PRINTS" id="PR00725">
    <property type="entry name" value="DADACBPTASE1"/>
</dbReference>
<dbReference type="EMBL" id="MFHT01000022">
    <property type="protein sequence ID" value="OGF77304.1"/>
    <property type="molecule type" value="Genomic_DNA"/>
</dbReference>
<accession>A0A1F5WNX4</accession>
<feature type="active site" description="Acyl-ester intermediate" evidence="7">
    <location>
        <position position="77"/>
    </location>
</feature>
<comment type="similarity">
    <text evidence="1 9">Belongs to the peptidase S11 family.</text>
</comment>
<evidence type="ECO:0000256" key="1">
    <source>
        <dbReference type="ARBA" id="ARBA00007164"/>
    </source>
</evidence>